<name>A0ABV6KQZ2_9BACI</name>
<comment type="caution">
    <text evidence="13">The sequence shown here is derived from an EMBL/GenBank/DDBJ whole genome shotgun (WGS) entry which is preliminary data.</text>
</comment>
<keyword evidence="8 12" id="KW-0594">Phospholipid biosynthesis</keyword>
<evidence type="ECO:0000256" key="6">
    <source>
        <dbReference type="ARBA" id="ARBA00023136"/>
    </source>
</evidence>
<accession>A0ABV6KQZ2</accession>
<dbReference type="NCBIfam" id="TIGR00163">
    <property type="entry name" value="PS_decarb"/>
    <property type="match status" value="1"/>
</dbReference>
<evidence type="ECO:0000256" key="1">
    <source>
        <dbReference type="ARBA" id="ARBA00005189"/>
    </source>
</evidence>
<sequence>MFQTIYRFMIELTNGRWSSSLLKRFATSNMSRYVVPHFSRIYQIDTEEMEGDLKEFSTLHDFFIRKLRKGSRPINQDVQAVTSPVDAVLEEVGPISEQKLIEVKGKTYSIEEMLGNDALLQKYINGTFMVLYLSPSHYHRIHSPITGRVTASWTLGKKSYPVNSLGLKYGKSTLSKNYRTVTEIKHQTGHIAVVKVGAMFVNSIEVTHENEHVEKGQELAYFTFGSTVVLLFEKDSIQSTLEKSLPFPIKVGERIALLKET</sequence>
<comment type="pathway">
    <text evidence="1">Lipid metabolism.</text>
</comment>
<keyword evidence="4 12" id="KW-0210">Decarboxylase</keyword>
<evidence type="ECO:0000313" key="14">
    <source>
        <dbReference type="Proteomes" id="UP001589738"/>
    </source>
</evidence>
<comment type="PTM">
    <text evidence="12">Is synthesized initially as an inactive proenzyme. Formation of the active enzyme involves a self-maturation process in which the active site pyruvoyl group is generated from an internal serine residue via an autocatalytic post-translational modification. Two non-identical subunits are generated from the proenzyme in this reaction, and the pyruvate is formed at the N-terminus of the alpha chain, which is derived from the carboxyl end of the proenzyme. The autoendoproteolytic cleavage occurs by a canonical serine protease mechanism, in which the side chain hydroxyl group of the serine supplies its oxygen atom to form the C-terminus of the beta chain, while the remainder of the serine residue undergoes an oxidative deamination to produce ammonia and the pyruvoyl prosthetic group on the alpha chain. During this reaction, the Ser that is part of the protease active site of the proenzyme becomes the pyruvoyl prosthetic group, which constitutes an essential element of the active site of the mature decarboxylase.</text>
</comment>
<comment type="function">
    <text evidence="12">Catalyzes the formation of phosphatidylethanolamine (PtdEtn) from phosphatidylserine (PtdSer).</text>
</comment>
<dbReference type="InterPro" id="IPR033177">
    <property type="entry name" value="PSD-B"/>
</dbReference>
<proteinExistence type="inferred from homology"/>
<dbReference type="EC" id="4.1.1.65" evidence="12"/>
<evidence type="ECO:0000256" key="12">
    <source>
        <dbReference type="HAMAP-Rule" id="MF_00662"/>
    </source>
</evidence>
<comment type="similarity">
    <text evidence="12">Belongs to the phosphatidylserine decarboxylase family. PSD-B subfamily. Prokaryotic type I sub-subfamily.</text>
</comment>
<reference evidence="13 14" key="1">
    <citation type="submission" date="2024-09" db="EMBL/GenBank/DDBJ databases">
        <authorList>
            <person name="Sun Q."/>
            <person name="Mori K."/>
        </authorList>
    </citation>
    <scope>NUCLEOTIDE SEQUENCE [LARGE SCALE GENOMIC DNA]</scope>
    <source>
        <strain evidence="13 14">CGMCC 1.9126</strain>
    </source>
</reference>
<feature type="site" description="Cleavage (non-hydrolytic); by autocatalysis" evidence="12">
    <location>
        <begin position="225"/>
        <end position="226"/>
    </location>
</feature>
<comment type="subcellular location">
    <subcellularLocation>
        <location evidence="12">Cell membrane</location>
        <topology evidence="12">Peripheral membrane protein</topology>
    </subcellularLocation>
</comment>
<keyword evidence="11 12" id="KW-0670">Pyruvate</keyword>
<dbReference type="InterPro" id="IPR003817">
    <property type="entry name" value="PS_Dcarbxylase"/>
</dbReference>
<feature type="active site" description="Charge relay system; for autoendoproteolytic cleavage activity" evidence="12">
    <location>
        <position position="86"/>
    </location>
</feature>
<dbReference type="Proteomes" id="UP001589738">
    <property type="component" value="Unassembled WGS sequence"/>
</dbReference>
<evidence type="ECO:0000313" key="13">
    <source>
        <dbReference type="EMBL" id="MFC0474358.1"/>
    </source>
</evidence>
<dbReference type="NCBIfam" id="NF002853">
    <property type="entry name" value="PRK03140.1"/>
    <property type="match status" value="1"/>
</dbReference>
<dbReference type="EMBL" id="JBHLUU010000015">
    <property type="protein sequence ID" value="MFC0474358.1"/>
    <property type="molecule type" value="Genomic_DNA"/>
</dbReference>
<evidence type="ECO:0000256" key="11">
    <source>
        <dbReference type="ARBA" id="ARBA00023317"/>
    </source>
</evidence>
<feature type="active site" description="Charge relay system; for autoendoproteolytic cleavage activity" evidence="12">
    <location>
        <position position="142"/>
    </location>
</feature>
<comment type="catalytic activity">
    <reaction evidence="12">
        <text>a 1,2-diacyl-sn-glycero-3-phospho-L-serine + H(+) = a 1,2-diacyl-sn-glycero-3-phosphoethanolamine + CO2</text>
        <dbReference type="Rhea" id="RHEA:20828"/>
        <dbReference type="ChEBI" id="CHEBI:15378"/>
        <dbReference type="ChEBI" id="CHEBI:16526"/>
        <dbReference type="ChEBI" id="CHEBI:57262"/>
        <dbReference type="ChEBI" id="CHEBI:64612"/>
        <dbReference type="EC" id="4.1.1.65"/>
    </reaction>
</comment>
<evidence type="ECO:0000256" key="5">
    <source>
        <dbReference type="ARBA" id="ARBA00023098"/>
    </source>
</evidence>
<evidence type="ECO:0000256" key="4">
    <source>
        <dbReference type="ARBA" id="ARBA00022793"/>
    </source>
</evidence>
<dbReference type="Pfam" id="PF02666">
    <property type="entry name" value="PS_Dcarbxylase"/>
    <property type="match status" value="1"/>
</dbReference>
<comment type="pathway">
    <text evidence="12">Phospholipid metabolism; phosphatidylethanolamine biosynthesis; phosphatidylethanolamine from CDP-diacylglycerol: step 2/2.</text>
</comment>
<protein>
    <recommendedName>
        <fullName evidence="12">Phosphatidylserine decarboxylase proenzyme</fullName>
        <ecNumber evidence="12">4.1.1.65</ecNumber>
    </recommendedName>
    <component>
        <recommendedName>
            <fullName evidence="12">Phosphatidylserine decarboxylase alpha chain</fullName>
        </recommendedName>
    </component>
    <component>
        <recommendedName>
            <fullName evidence="12">Phosphatidylserine decarboxylase beta chain</fullName>
        </recommendedName>
    </component>
</protein>
<keyword evidence="6 12" id="KW-0472">Membrane</keyword>
<dbReference type="RefSeq" id="WP_377057600.1">
    <property type="nucleotide sequence ID" value="NZ_JBHLUU010000015.1"/>
</dbReference>
<keyword evidence="7 12" id="KW-0865">Zymogen</keyword>
<organism evidence="13 14">
    <name type="scientific">Robertmurraya beringensis</name>
    <dbReference type="NCBI Taxonomy" id="641660"/>
    <lineage>
        <taxon>Bacteria</taxon>
        <taxon>Bacillati</taxon>
        <taxon>Bacillota</taxon>
        <taxon>Bacilli</taxon>
        <taxon>Bacillales</taxon>
        <taxon>Bacillaceae</taxon>
        <taxon>Robertmurraya</taxon>
    </lineage>
</organism>
<comment type="subunit">
    <text evidence="12">Heterodimer of a large membrane-associated beta subunit and a small pyruvoyl-containing alpha subunit.</text>
</comment>
<evidence type="ECO:0000256" key="3">
    <source>
        <dbReference type="ARBA" id="ARBA00022516"/>
    </source>
</evidence>
<comment type="cofactor">
    <cofactor evidence="12">
        <name>pyruvate</name>
        <dbReference type="ChEBI" id="CHEBI:15361"/>
    </cofactor>
    <text evidence="12">Binds 1 pyruvoyl group covalently per subunit.</text>
</comment>
<feature type="active site" description="Schiff-base intermediate with substrate; via pyruvic acid; for decarboxylase activity" evidence="12">
    <location>
        <position position="226"/>
    </location>
</feature>
<evidence type="ECO:0000256" key="2">
    <source>
        <dbReference type="ARBA" id="ARBA00022475"/>
    </source>
</evidence>
<evidence type="ECO:0000256" key="10">
    <source>
        <dbReference type="ARBA" id="ARBA00023264"/>
    </source>
</evidence>
<dbReference type="GO" id="GO:0004609">
    <property type="term" value="F:phosphatidylserine decarboxylase activity"/>
    <property type="evidence" value="ECO:0007669"/>
    <property type="project" value="UniProtKB-EC"/>
</dbReference>
<dbReference type="HAMAP" id="MF_00662">
    <property type="entry name" value="PS_decarb_PSD_B_type1"/>
    <property type="match status" value="1"/>
</dbReference>
<feature type="modified residue" description="Pyruvic acid (Ser); by autocatalysis" evidence="12">
    <location>
        <position position="226"/>
    </location>
</feature>
<feature type="chain" id="PRO_5044944123" description="Phosphatidylserine decarboxylase beta chain" evidence="12">
    <location>
        <begin position="1"/>
        <end position="225"/>
    </location>
</feature>
<gene>
    <name evidence="12" type="primary">psd</name>
    <name evidence="13" type="ORF">ACFFHF_03485</name>
</gene>
<evidence type="ECO:0000256" key="9">
    <source>
        <dbReference type="ARBA" id="ARBA00023239"/>
    </source>
</evidence>
<keyword evidence="9 12" id="KW-0456">Lyase</keyword>
<keyword evidence="14" id="KW-1185">Reference proteome</keyword>
<dbReference type="PANTHER" id="PTHR10067">
    <property type="entry name" value="PHOSPHATIDYLSERINE DECARBOXYLASE"/>
    <property type="match status" value="1"/>
</dbReference>
<keyword evidence="5 12" id="KW-0443">Lipid metabolism</keyword>
<keyword evidence="3 12" id="KW-0444">Lipid biosynthesis</keyword>
<feature type="active site" description="Charge relay system; for autoendoproteolytic cleavage activity" evidence="12">
    <location>
        <position position="226"/>
    </location>
</feature>
<evidence type="ECO:0000256" key="7">
    <source>
        <dbReference type="ARBA" id="ARBA00023145"/>
    </source>
</evidence>
<feature type="chain" id="PRO_5044944124" description="Phosphatidylserine decarboxylase alpha chain" evidence="12">
    <location>
        <begin position="226"/>
        <end position="261"/>
    </location>
</feature>
<keyword evidence="10 12" id="KW-1208">Phospholipid metabolism</keyword>
<dbReference type="PANTHER" id="PTHR10067:SF6">
    <property type="entry name" value="PHOSPHATIDYLSERINE DECARBOXYLASE PROENZYME, MITOCHONDRIAL"/>
    <property type="match status" value="1"/>
</dbReference>
<keyword evidence="2 12" id="KW-1003">Cell membrane</keyword>
<evidence type="ECO:0000256" key="8">
    <source>
        <dbReference type="ARBA" id="ARBA00023209"/>
    </source>
</evidence>
<dbReference type="InterPro" id="IPR033178">
    <property type="entry name" value="PSD_type1_pro"/>
</dbReference>